<comment type="caution">
    <text evidence="2">The sequence shown here is derived from an EMBL/GenBank/DDBJ whole genome shotgun (WGS) entry which is preliminary data.</text>
</comment>
<accession>A0A9Q0MHJ2</accession>
<organism evidence="2 3">
    <name type="scientific">Pseudolycoriella hygida</name>
    <dbReference type="NCBI Taxonomy" id="35572"/>
    <lineage>
        <taxon>Eukaryota</taxon>
        <taxon>Metazoa</taxon>
        <taxon>Ecdysozoa</taxon>
        <taxon>Arthropoda</taxon>
        <taxon>Hexapoda</taxon>
        <taxon>Insecta</taxon>
        <taxon>Pterygota</taxon>
        <taxon>Neoptera</taxon>
        <taxon>Endopterygota</taxon>
        <taxon>Diptera</taxon>
        <taxon>Nematocera</taxon>
        <taxon>Sciaroidea</taxon>
        <taxon>Sciaridae</taxon>
        <taxon>Pseudolycoriella</taxon>
    </lineage>
</organism>
<dbReference type="OrthoDB" id="354826at2759"/>
<dbReference type="Proteomes" id="UP001151699">
    <property type="component" value="Unassembled WGS sequence"/>
</dbReference>
<keyword evidence="3" id="KW-1185">Reference proteome</keyword>
<dbReference type="SUPFAM" id="SSF48097">
    <property type="entry name" value="Regulator of G-protein signaling, RGS"/>
    <property type="match status" value="1"/>
</dbReference>
<proteinExistence type="predicted"/>
<keyword evidence="2" id="KW-0808">Transferase</keyword>
<dbReference type="InterPro" id="IPR016137">
    <property type="entry name" value="RGS"/>
</dbReference>
<feature type="non-terminal residue" evidence="2">
    <location>
        <position position="1"/>
    </location>
</feature>
<dbReference type="PROSITE" id="PS50132">
    <property type="entry name" value="RGS"/>
    <property type="match status" value="1"/>
</dbReference>
<sequence length="47" mass="5722">QQYSTDAVAHVQKYLMKNEVPVNLFEPYIEQIFNYLRGEPFQQFLER</sequence>
<gene>
    <name evidence="2" type="primary">Gprk1_1</name>
    <name evidence="2" type="ORF">Bhyg_17981</name>
</gene>
<keyword evidence="2" id="KW-0418">Kinase</keyword>
<evidence type="ECO:0000313" key="3">
    <source>
        <dbReference type="Proteomes" id="UP001151699"/>
    </source>
</evidence>
<name>A0A9Q0MHJ2_9DIPT</name>
<evidence type="ECO:0000313" key="2">
    <source>
        <dbReference type="EMBL" id="KAJ6609403.1"/>
    </source>
</evidence>
<dbReference type="GO" id="GO:0016301">
    <property type="term" value="F:kinase activity"/>
    <property type="evidence" value="ECO:0007669"/>
    <property type="project" value="UniProtKB-KW"/>
</dbReference>
<dbReference type="EMBL" id="WJQU01005338">
    <property type="protein sequence ID" value="KAJ6609403.1"/>
    <property type="molecule type" value="Genomic_DNA"/>
</dbReference>
<reference evidence="2" key="1">
    <citation type="submission" date="2022-07" db="EMBL/GenBank/DDBJ databases">
        <authorList>
            <person name="Trinca V."/>
            <person name="Uliana J.V.C."/>
            <person name="Torres T.T."/>
            <person name="Ward R.J."/>
            <person name="Monesi N."/>
        </authorList>
    </citation>
    <scope>NUCLEOTIDE SEQUENCE</scope>
    <source>
        <strain evidence="2">HSMRA1968</strain>
        <tissue evidence="2">Whole embryos</tissue>
    </source>
</reference>
<feature type="non-terminal residue" evidence="2">
    <location>
        <position position="47"/>
    </location>
</feature>
<evidence type="ECO:0000259" key="1">
    <source>
        <dbReference type="PROSITE" id="PS50132"/>
    </source>
</evidence>
<dbReference type="InterPro" id="IPR036305">
    <property type="entry name" value="RGS_sf"/>
</dbReference>
<protein>
    <submittedName>
        <fullName evidence="2">G protein-coupled receptor kinase 1</fullName>
    </submittedName>
</protein>
<keyword evidence="2" id="KW-0675">Receptor</keyword>
<dbReference type="Gene3D" id="1.10.167.10">
    <property type="entry name" value="Regulator of G-protein Signalling 4, domain 2"/>
    <property type="match status" value="1"/>
</dbReference>
<dbReference type="AlphaFoldDB" id="A0A9Q0MHJ2"/>
<feature type="domain" description="RGS" evidence="1">
    <location>
        <begin position="1"/>
        <end position="47"/>
    </location>
</feature>
<dbReference type="InterPro" id="IPR044926">
    <property type="entry name" value="RGS_subdomain_2"/>
</dbReference>